<evidence type="ECO:0000313" key="7">
    <source>
        <dbReference type="EMBL" id="KAG4423176.1"/>
    </source>
</evidence>
<evidence type="ECO:0000256" key="3">
    <source>
        <dbReference type="ARBA" id="ARBA00023125"/>
    </source>
</evidence>
<comment type="subcellular location">
    <subcellularLocation>
        <location evidence="1">Nucleus</location>
    </subcellularLocation>
</comment>
<proteinExistence type="predicted"/>
<evidence type="ECO:0000256" key="1">
    <source>
        <dbReference type="ARBA" id="ARBA00004123"/>
    </source>
</evidence>
<comment type="caution">
    <text evidence="7">The sequence shown here is derived from an EMBL/GenBank/DDBJ whole genome shotgun (WGS) entry which is preliminary data.</text>
</comment>
<keyword evidence="5" id="KW-0539">Nucleus</keyword>
<dbReference type="AlphaFoldDB" id="A0A8H7WE24"/>
<dbReference type="GO" id="GO:0000981">
    <property type="term" value="F:DNA-binding transcription factor activity, RNA polymerase II-specific"/>
    <property type="evidence" value="ECO:0007669"/>
    <property type="project" value="TreeGrafter"/>
</dbReference>
<dbReference type="Proteomes" id="UP000664132">
    <property type="component" value="Unassembled WGS sequence"/>
</dbReference>
<keyword evidence="4" id="KW-0804">Transcription</keyword>
<dbReference type="GO" id="GO:0000976">
    <property type="term" value="F:transcription cis-regulatory region binding"/>
    <property type="evidence" value="ECO:0007669"/>
    <property type="project" value="TreeGrafter"/>
</dbReference>
<dbReference type="EMBL" id="JAFJYH010000038">
    <property type="protein sequence ID" value="KAG4423176.1"/>
    <property type="molecule type" value="Genomic_DNA"/>
</dbReference>
<protein>
    <recommendedName>
        <fullName evidence="9">Transcription factor domain-containing protein</fullName>
    </recommendedName>
</protein>
<evidence type="ECO:0000256" key="5">
    <source>
        <dbReference type="ARBA" id="ARBA00023242"/>
    </source>
</evidence>
<dbReference type="PANTHER" id="PTHR31845">
    <property type="entry name" value="FINGER DOMAIN PROTEIN, PUTATIVE-RELATED"/>
    <property type="match status" value="1"/>
</dbReference>
<evidence type="ECO:0008006" key="9">
    <source>
        <dbReference type="Google" id="ProtNLM"/>
    </source>
</evidence>
<accession>A0A8H7WE24</accession>
<evidence type="ECO:0000256" key="2">
    <source>
        <dbReference type="ARBA" id="ARBA00023015"/>
    </source>
</evidence>
<feature type="compositionally biased region" description="Basic and acidic residues" evidence="6">
    <location>
        <begin position="56"/>
        <end position="71"/>
    </location>
</feature>
<dbReference type="OrthoDB" id="5226580at2759"/>
<feature type="region of interest" description="Disordered" evidence="6">
    <location>
        <begin position="42"/>
        <end position="89"/>
    </location>
</feature>
<evidence type="ECO:0000256" key="6">
    <source>
        <dbReference type="SAM" id="MobiDB-lite"/>
    </source>
</evidence>
<evidence type="ECO:0000256" key="4">
    <source>
        <dbReference type="ARBA" id="ARBA00023163"/>
    </source>
</evidence>
<keyword evidence="2" id="KW-0805">Transcription regulation</keyword>
<evidence type="ECO:0000313" key="8">
    <source>
        <dbReference type="Proteomes" id="UP000664132"/>
    </source>
</evidence>
<keyword evidence="8" id="KW-1185">Reference proteome</keyword>
<reference evidence="7" key="1">
    <citation type="submission" date="2021-02" db="EMBL/GenBank/DDBJ databases">
        <title>Genome sequence Cadophora malorum strain M34.</title>
        <authorList>
            <person name="Stefanovic E."/>
            <person name="Vu D."/>
            <person name="Scully C."/>
            <person name="Dijksterhuis J."/>
            <person name="Roader J."/>
            <person name="Houbraken J."/>
        </authorList>
    </citation>
    <scope>NUCLEOTIDE SEQUENCE</scope>
    <source>
        <strain evidence="7">M34</strain>
    </source>
</reference>
<organism evidence="7 8">
    <name type="scientific">Cadophora malorum</name>
    <dbReference type="NCBI Taxonomy" id="108018"/>
    <lineage>
        <taxon>Eukaryota</taxon>
        <taxon>Fungi</taxon>
        <taxon>Dikarya</taxon>
        <taxon>Ascomycota</taxon>
        <taxon>Pezizomycotina</taxon>
        <taxon>Leotiomycetes</taxon>
        <taxon>Helotiales</taxon>
        <taxon>Ploettnerulaceae</taxon>
        <taxon>Cadophora</taxon>
    </lineage>
</organism>
<sequence length="585" mass="65835">MPNLAERLHISSAQNQEEAAIKTILDSLVDLLKATPEGTSAAQSILASRSTTSTSKETEESKKEHERENRSSDTPQNGDSELIHDDFPSKFTSVAPPTCICRAPVRKEDSHPVDTDEVLLSIYMNQLCSWFPFVIIPPGTTAIQLQTCRPFLLKAIRLVSSLRNIHSMWGQRRAIMQYLSEAVFLAVSIVGDMDLNRDPGRIIKQQVLAIDHDPPKTRTNDERRAVAGVWYMSSNVALTFNKGQSEKYTKYHDQCLEELESAAEYEFDLLLVHLVRIQHLTQRIVDFNKRDQIPDELPELERLESMLHPSLRANYLITTHFNTAQLRLYEPLLYDTTLLDGTSRSYTTRSLSDPTTFKRFNACHRALKKWFDHWLIIPVCSYFYMSEPVPAQLRYSMVMLSQWALLFSRPRQTSSGTSLRGQSVKRSETSQAYSCVIGEEEDDIDILSILDVIATRFEAAKVEMSAAQGGVWKNGIWDLAARKIRMKRGRIEKWWLSMESEGGDGEYRTGNEVGGDVGVGIGAELGELDGNDGTVWFDVPFGGGLQDDWLWATDLFGGMDEIVGSAFDFPSCDHIGSELTGGVSE</sequence>
<dbReference type="GO" id="GO:0005634">
    <property type="term" value="C:nucleus"/>
    <property type="evidence" value="ECO:0007669"/>
    <property type="project" value="UniProtKB-SubCell"/>
</dbReference>
<dbReference type="PANTHER" id="PTHR31845:SF10">
    <property type="entry name" value="ZN(II)2CYS6 TRANSCRIPTION FACTOR (EUROFUNG)"/>
    <property type="match status" value="1"/>
</dbReference>
<name>A0A8H7WE24_9HELO</name>
<dbReference type="InterPro" id="IPR051089">
    <property type="entry name" value="prtT"/>
</dbReference>
<gene>
    <name evidence="7" type="ORF">IFR04_003674</name>
</gene>
<keyword evidence="3" id="KW-0238">DNA-binding</keyword>